<name>A0A565B1D2_9BRAS</name>
<dbReference type="PANTHER" id="PTHR45089:SF50">
    <property type="entry name" value="DNAJ HEAT SHOCK AMINO-TERMINAL DOMAIN PROTEIN-RELATED"/>
    <property type="match status" value="1"/>
</dbReference>
<gene>
    <name evidence="2" type="ORF">ANE_LOCUS5852</name>
</gene>
<dbReference type="OrthoDB" id="10250354at2759"/>
<sequence length="565" mass="64813">MDRNQDAQVGAAVGNSGNLEVDKNFEDVIDRDIDNNRRGFNINGDAGRQDELGWGRQLHEVDRSDEILPNVINTNQKLNENQDDLGSSGNLEVDKNSGLCDSGSEVAVQPQISECAGLKFNNFDKRREEVEFGPWQAWALYDTADGMPRQITYLEPDPDDEKEIQWFKEESPVSAGKFRLGKNQNTKDRSMFSHVIWCNEGSKKGHFTVSPKKGQTWALFKKWDINWSSEPDSHRKFEYEFVEILSDYDDRVGVSVAFLYKAKGFASVFFRMGTGNADVFHILPQSLYRFSHRFHSFKMKRVDIKGVPKDAYELDQAALPETIEEKVVPSHLYAEPKPEALAFPNKGKVFQTGQIWSYYSGFRKITLIQAFEQEAVIKLHVGRLKATFFPENGIQWEDKRMHVDCGNFLVRKSSEVLTADDVSHQIVRQRSMDGDEYTVLPKIGQVWAIYRIWTSNKEYVGCCDYDIVEVLDDSLEYKVLALEPALFYNEDEEKKTFFRGAESRHRDCDNEDGSEVISTIPKSKMLRFSHQILASLVTREINGDTKELFEVDSRALPTNVRSRNH</sequence>
<dbReference type="Proteomes" id="UP000489600">
    <property type="component" value="Unassembled WGS sequence"/>
</dbReference>
<dbReference type="InterPro" id="IPR024593">
    <property type="entry name" value="DUF3444"/>
</dbReference>
<evidence type="ECO:0000313" key="2">
    <source>
        <dbReference type="EMBL" id="VVA95407.1"/>
    </source>
</evidence>
<evidence type="ECO:0000259" key="1">
    <source>
        <dbReference type="Pfam" id="PF11926"/>
    </source>
</evidence>
<dbReference type="AlphaFoldDB" id="A0A565B1D2"/>
<feature type="domain" description="DUF3444" evidence="1">
    <location>
        <begin position="336"/>
        <end position="539"/>
    </location>
</feature>
<keyword evidence="3" id="KW-1185">Reference proteome</keyword>
<dbReference type="PANTHER" id="PTHR45089">
    <property type="entry name" value="DNAJ HEAT SHOCK AMINO-TERMINAL DOMAIN PROTEIN-RELATED"/>
    <property type="match status" value="1"/>
</dbReference>
<feature type="domain" description="DUF3444" evidence="1">
    <location>
        <begin position="111"/>
        <end position="300"/>
    </location>
</feature>
<accession>A0A565B1D2</accession>
<comment type="caution">
    <text evidence="2">The sequence shown here is derived from an EMBL/GenBank/DDBJ whole genome shotgun (WGS) entry which is preliminary data.</text>
</comment>
<dbReference type="EMBL" id="CABITT030000002">
    <property type="protein sequence ID" value="VVA95407.1"/>
    <property type="molecule type" value="Genomic_DNA"/>
</dbReference>
<proteinExistence type="predicted"/>
<dbReference type="Pfam" id="PF11926">
    <property type="entry name" value="DUF3444"/>
    <property type="match status" value="2"/>
</dbReference>
<evidence type="ECO:0000313" key="3">
    <source>
        <dbReference type="Proteomes" id="UP000489600"/>
    </source>
</evidence>
<reference evidence="2" key="1">
    <citation type="submission" date="2019-07" db="EMBL/GenBank/DDBJ databases">
        <authorList>
            <person name="Dittberner H."/>
        </authorList>
    </citation>
    <scope>NUCLEOTIDE SEQUENCE [LARGE SCALE GENOMIC DNA]</scope>
</reference>
<organism evidence="2 3">
    <name type="scientific">Arabis nemorensis</name>
    <dbReference type="NCBI Taxonomy" id="586526"/>
    <lineage>
        <taxon>Eukaryota</taxon>
        <taxon>Viridiplantae</taxon>
        <taxon>Streptophyta</taxon>
        <taxon>Embryophyta</taxon>
        <taxon>Tracheophyta</taxon>
        <taxon>Spermatophyta</taxon>
        <taxon>Magnoliopsida</taxon>
        <taxon>eudicotyledons</taxon>
        <taxon>Gunneridae</taxon>
        <taxon>Pentapetalae</taxon>
        <taxon>rosids</taxon>
        <taxon>malvids</taxon>
        <taxon>Brassicales</taxon>
        <taxon>Brassicaceae</taxon>
        <taxon>Arabideae</taxon>
        <taxon>Arabis</taxon>
    </lineage>
</organism>
<protein>
    <recommendedName>
        <fullName evidence="1">DUF3444 domain-containing protein</fullName>
    </recommendedName>
</protein>